<reference evidence="2" key="1">
    <citation type="submission" date="2012-09" db="EMBL/GenBank/DDBJ databases">
        <authorList>
            <person name="Martin A.A."/>
        </authorList>
    </citation>
    <scope>NUCLEOTIDE SEQUENCE</scope>
</reference>
<feature type="region of interest" description="Disordered" evidence="1">
    <location>
        <begin position="1"/>
        <end position="73"/>
    </location>
</feature>
<evidence type="ECO:0000256" key="1">
    <source>
        <dbReference type="SAM" id="MobiDB-lite"/>
    </source>
</evidence>
<dbReference type="WBParaSite" id="ACAC_0000103201-mRNA-1">
    <property type="protein sequence ID" value="ACAC_0000103201-mRNA-1"/>
    <property type="gene ID" value="ACAC_0000103201"/>
</dbReference>
<proteinExistence type="predicted"/>
<reference evidence="3" key="2">
    <citation type="submission" date="2017-02" db="UniProtKB">
        <authorList>
            <consortium name="WormBaseParasite"/>
        </authorList>
    </citation>
    <scope>IDENTIFICATION</scope>
</reference>
<evidence type="ECO:0000313" key="3">
    <source>
        <dbReference type="WBParaSite" id="ACAC_0000103201-mRNA-1"/>
    </source>
</evidence>
<organism evidence="2 3">
    <name type="scientific">Angiostrongylus cantonensis</name>
    <name type="common">Rat lungworm</name>
    <dbReference type="NCBI Taxonomy" id="6313"/>
    <lineage>
        <taxon>Eukaryota</taxon>
        <taxon>Metazoa</taxon>
        <taxon>Ecdysozoa</taxon>
        <taxon>Nematoda</taxon>
        <taxon>Chromadorea</taxon>
        <taxon>Rhabditida</taxon>
        <taxon>Rhabditina</taxon>
        <taxon>Rhabditomorpha</taxon>
        <taxon>Strongyloidea</taxon>
        <taxon>Metastrongylidae</taxon>
        <taxon>Angiostrongylus</taxon>
    </lineage>
</organism>
<dbReference type="AlphaFoldDB" id="A0A0K0CUV0"/>
<protein>
    <submittedName>
        <fullName evidence="3">Uncharacterized protein</fullName>
    </submittedName>
</protein>
<accession>A0A0K0CUV0</accession>
<sequence length="73" mass="7946">MNFRGNSKGDHEVVNARHEGNEVERRELRRGTKDATVVRKSDHEASAAQKGDANVHGIDIGPDHQVEAGTASE</sequence>
<evidence type="ECO:0000313" key="2">
    <source>
        <dbReference type="Proteomes" id="UP000035642"/>
    </source>
</evidence>
<keyword evidence="2" id="KW-1185">Reference proteome</keyword>
<feature type="compositionally biased region" description="Basic and acidic residues" evidence="1">
    <location>
        <begin position="7"/>
        <end position="45"/>
    </location>
</feature>
<dbReference type="Proteomes" id="UP000035642">
    <property type="component" value="Unassembled WGS sequence"/>
</dbReference>
<name>A0A0K0CUV0_ANGCA</name>